<dbReference type="Pfam" id="PF05145">
    <property type="entry name" value="AbrB"/>
    <property type="match status" value="1"/>
</dbReference>
<comment type="caution">
    <text evidence="2">The sequence shown here is derived from an EMBL/GenBank/DDBJ whole genome shotgun (WGS) entry which is preliminary data.</text>
</comment>
<feature type="transmembrane region" description="Helical" evidence="1">
    <location>
        <begin position="180"/>
        <end position="196"/>
    </location>
</feature>
<feature type="transmembrane region" description="Helical" evidence="1">
    <location>
        <begin position="228"/>
        <end position="245"/>
    </location>
</feature>
<dbReference type="InterPro" id="IPR017516">
    <property type="entry name" value="AbrB_dup"/>
</dbReference>
<evidence type="ECO:0000313" key="3">
    <source>
        <dbReference type="Proteomes" id="UP000273811"/>
    </source>
</evidence>
<feature type="transmembrane region" description="Helical" evidence="1">
    <location>
        <begin position="76"/>
        <end position="102"/>
    </location>
</feature>
<feature type="transmembrane region" description="Helical" evidence="1">
    <location>
        <begin position="257"/>
        <end position="278"/>
    </location>
</feature>
<dbReference type="Proteomes" id="UP000273811">
    <property type="component" value="Unassembled WGS sequence"/>
</dbReference>
<reference evidence="2" key="1">
    <citation type="submission" date="2018-12" db="EMBL/GenBank/DDBJ databases">
        <authorList>
            <person name="Sun L."/>
            <person name="Chen Z."/>
        </authorList>
    </citation>
    <scope>NUCLEOTIDE SEQUENCE [LARGE SCALE GENOMIC DNA]</scope>
    <source>
        <strain evidence="2">DSM 16012</strain>
    </source>
</reference>
<organism evidence="2 3">
    <name type="scientific">Siminovitchia fortis</name>
    <dbReference type="NCBI Taxonomy" id="254758"/>
    <lineage>
        <taxon>Bacteria</taxon>
        <taxon>Bacillati</taxon>
        <taxon>Bacillota</taxon>
        <taxon>Bacilli</taxon>
        <taxon>Bacillales</taxon>
        <taxon>Bacillaceae</taxon>
        <taxon>Siminovitchia</taxon>
    </lineage>
</organism>
<feature type="transmembrane region" description="Helical" evidence="1">
    <location>
        <begin position="7"/>
        <end position="22"/>
    </location>
</feature>
<sequence>MVVQKGIYLLLAIFAGFIFDTLNIPAGWLIGSLTTGIVFGIFLTRFQFDRNLFKLVLAFAGANISLLLNLDTLKQMHYLFIPLFATIIILIAAGYLLGILLYKITSIDRFTAFFCCIPGGASEIIGISGQYRADDRLVAAFHTIRITFFTISIPLIIGYIQPVSVDPATVQSTILLQPSQILFFITVILITVYLDARFKVPGGTLLFSILTGFLLTVFVVEIDPVPRNVSGIGQALIGAFVGIRFDREVLRRVWKLGPATLLIILLLFCLTLMTAFIFKLTTKLPYTTSLISTTPAGAAEMTVTAVALEINPTIVATLHIIRVITLFLLLPFLLKLFKNIDKDASEKMIKDN</sequence>
<name>A0A443IZ22_9BACI</name>
<dbReference type="PANTHER" id="PTHR38457:SF1">
    <property type="entry name" value="REGULATOR ABRB-RELATED"/>
    <property type="match status" value="1"/>
</dbReference>
<dbReference type="GO" id="GO:0010468">
    <property type="term" value="P:regulation of gene expression"/>
    <property type="evidence" value="ECO:0007669"/>
    <property type="project" value="InterPro"/>
</dbReference>
<dbReference type="NCBIfam" id="TIGR03082">
    <property type="entry name" value="Gneg_AbrB_dup"/>
    <property type="match status" value="2"/>
</dbReference>
<gene>
    <name evidence="2" type="ORF">D4N35_004950</name>
</gene>
<proteinExistence type="predicted"/>
<feature type="transmembrane region" description="Helical" evidence="1">
    <location>
        <begin position="314"/>
        <end position="334"/>
    </location>
</feature>
<keyword evidence="1" id="KW-0812">Transmembrane</keyword>
<dbReference type="RefSeq" id="WP_120070909.1">
    <property type="nucleotide sequence ID" value="NZ_CP126113.1"/>
</dbReference>
<feature type="transmembrane region" description="Helical" evidence="1">
    <location>
        <begin position="203"/>
        <end position="222"/>
    </location>
</feature>
<protein>
    <submittedName>
        <fullName evidence="2">AbrB family transcriptional regulator</fullName>
    </submittedName>
</protein>
<feature type="transmembrane region" description="Helical" evidence="1">
    <location>
        <begin position="52"/>
        <end position="70"/>
    </location>
</feature>
<feature type="transmembrane region" description="Helical" evidence="1">
    <location>
        <begin position="137"/>
        <end position="160"/>
    </location>
</feature>
<dbReference type="AlphaFoldDB" id="A0A443IZ22"/>
<dbReference type="GO" id="GO:0016020">
    <property type="term" value="C:membrane"/>
    <property type="evidence" value="ECO:0007669"/>
    <property type="project" value="InterPro"/>
</dbReference>
<evidence type="ECO:0000313" key="2">
    <source>
        <dbReference type="EMBL" id="RWR13545.1"/>
    </source>
</evidence>
<dbReference type="InterPro" id="IPR007820">
    <property type="entry name" value="AbrB_fam"/>
</dbReference>
<keyword evidence="3" id="KW-1185">Reference proteome</keyword>
<evidence type="ECO:0000256" key="1">
    <source>
        <dbReference type="SAM" id="Phobius"/>
    </source>
</evidence>
<keyword evidence="1" id="KW-1133">Transmembrane helix</keyword>
<dbReference type="PANTHER" id="PTHR38457">
    <property type="entry name" value="REGULATOR ABRB-RELATED"/>
    <property type="match status" value="1"/>
</dbReference>
<dbReference type="PIRSF" id="PIRSF038991">
    <property type="entry name" value="Protein_AbrB"/>
    <property type="match status" value="1"/>
</dbReference>
<keyword evidence="1" id="KW-0472">Membrane</keyword>
<accession>A0A443IZ22</accession>
<feature type="transmembrane region" description="Helical" evidence="1">
    <location>
        <begin position="28"/>
        <end position="45"/>
    </location>
</feature>
<dbReference type="EMBL" id="QYTU02000006">
    <property type="protein sequence ID" value="RWR13545.1"/>
    <property type="molecule type" value="Genomic_DNA"/>
</dbReference>
<dbReference type="OrthoDB" id="5460360at2"/>